<dbReference type="InterPro" id="IPR011598">
    <property type="entry name" value="bHLH_dom"/>
</dbReference>
<dbReference type="SUPFAM" id="SSF47459">
    <property type="entry name" value="HLH, helix-loop-helix DNA-binding domain"/>
    <property type="match status" value="1"/>
</dbReference>
<dbReference type="PANTHER" id="PTHR31945">
    <property type="entry name" value="TRANSCRIPTION FACTOR SCREAM2-RELATED"/>
    <property type="match status" value="1"/>
</dbReference>
<dbReference type="GO" id="GO:0046983">
    <property type="term" value="F:protein dimerization activity"/>
    <property type="evidence" value="ECO:0007669"/>
    <property type="project" value="InterPro"/>
</dbReference>
<dbReference type="PROSITE" id="PS50888">
    <property type="entry name" value="BHLH"/>
    <property type="match status" value="1"/>
</dbReference>
<dbReference type="InterPro" id="IPR036638">
    <property type="entry name" value="HLH_DNA-bd_sf"/>
</dbReference>
<keyword evidence="5" id="KW-0539">Nucleus</keyword>
<comment type="subcellular location">
    <subcellularLocation>
        <location evidence="1">Nucleus</location>
    </subcellularLocation>
</comment>
<gene>
    <name evidence="9" type="primary">bHLH3</name>
</gene>
<sequence>MISRNSWGLDEALSRYYDSSSLDGPDSSLPRAPATSSSPLAARNMATKRSRRKFNNSLCTLRSVVPNISKMDKASVIKDAIDYIQELQEEERRMMAELVELKDKPSSCVSGVTQDDDEHPFRNKRRGKRSRGSRSSLESPSKASMETMELRALERGKGTVVISITCGKKCAMLVNLSNVLESLHLKIISASVVSVRENLLHTLLVEANEVSSIQLKKTIEAAIVEHDNTTSCTSSMSYQ</sequence>
<dbReference type="GO" id="GO:0043565">
    <property type="term" value="F:sequence-specific DNA binding"/>
    <property type="evidence" value="ECO:0007669"/>
    <property type="project" value="TreeGrafter"/>
</dbReference>
<dbReference type="AlphaFoldDB" id="A0A7M3UQG1"/>
<feature type="compositionally biased region" description="Basic residues" evidence="7">
    <location>
        <begin position="122"/>
        <end position="132"/>
    </location>
</feature>
<feature type="coiled-coil region" evidence="6">
    <location>
        <begin position="77"/>
        <end position="104"/>
    </location>
</feature>
<keyword evidence="4" id="KW-0804">Transcription</keyword>
<feature type="region of interest" description="Disordered" evidence="7">
    <location>
        <begin position="106"/>
        <end position="146"/>
    </location>
</feature>
<feature type="compositionally biased region" description="Low complexity" evidence="7">
    <location>
        <begin position="20"/>
        <end position="30"/>
    </location>
</feature>
<evidence type="ECO:0000259" key="8">
    <source>
        <dbReference type="PROSITE" id="PS50888"/>
    </source>
</evidence>
<dbReference type="EMBL" id="MN883611">
    <property type="protein sequence ID" value="QOJ43664.1"/>
    <property type="molecule type" value="mRNA"/>
</dbReference>
<dbReference type="InterPro" id="IPR054502">
    <property type="entry name" value="bHLH-TF_ACT-like_plant"/>
</dbReference>
<evidence type="ECO:0000256" key="4">
    <source>
        <dbReference type="ARBA" id="ARBA00023163"/>
    </source>
</evidence>
<organism evidence="9">
    <name type="scientific">Dracaena cambodiana</name>
    <dbReference type="NCBI Taxonomy" id="580341"/>
    <lineage>
        <taxon>Eukaryota</taxon>
        <taxon>Viridiplantae</taxon>
        <taxon>Streptophyta</taxon>
        <taxon>Embryophyta</taxon>
        <taxon>Tracheophyta</taxon>
        <taxon>Spermatophyta</taxon>
        <taxon>Magnoliopsida</taxon>
        <taxon>Liliopsida</taxon>
        <taxon>Asparagales</taxon>
        <taxon>Asparagaceae</taxon>
        <taxon>Nolinoideae</taxon>
        <taxon>Dracaena</taxon>
    </lineage>
</organism>
<dbReference type="GO" id="GO:0003700">
    <property type="term" value="F:DNA-binding transcription factor activity"/>
    <property type="evidence" value="ECO:0007669"/>
    <property type="project" value="TreeGrafter"/>
</dbReference>
<protein>
    <submittedName>
        <fullName evidence="9">BHLH transcription factor</fullName>
    </submittedName>
</protein>
<evidence type="ECO:0000256" key="7">
    <source>
        <dbReference type="SAM" id="MobiDB-lite"/>
    </source>
</evidence>
<accession>A0A7M3UQG1</accession>
<keyword evidence="3" id="KW-0805">Transcription regulation</keyword>
<dbReference type="GO" id="GO:0005634">
    <property type="term" value="C:nucleus"/>
    <property type="evidence" value="ECO:0007669"/>
    <property type="project" value="UniProtKB-SubCell"/>
</dbReference>
<proteinExistence type="evidence at transcript level"/>
<dbReference type="Pfam" id="PF22754">
    <property type="entry name" value="bHLH-TF_ACT-like_plant"/>
    <property type="match status" value="1"/>
</dbReference>
<comment type="similarity">
    <text evidence="2">Belongs to the bHLH protein family.</text>
</comment>
<dbReference type="Gene3D" id="4.10.280.10">
    <property type="entry name" value="Helix-loop-helix DNA-binding domain"/>
    <property type="match status" value="1"/>
</dbReference>
<evidence type="ECO:0000256" key="6">
    <source>
        <dbReference type="SAM" id="Coils"/>
    </source>
</evidence>
<dbReference type="Pfam" id="PF00010">
    <property type="entry name" value="HLH"/>
    <property type="match status" value="1"/>
</dbReference>
<reference evidence="9" key="1">
    <citation type="submission" date="2019-12" db="EMBL/GenBank/DDBJ databases">
        <title>Identification of the bHLH gene family in Dracaena cambodiana reveals candidate genes involved in flavonoid biosynthesis.</title>
        <authorList>
            <person name="Zhu J."/>
            <person name="Peng S."/>
        </authorList>
    </citation>
    <scope>NUCLEOTIDE SEQUENCE</scope>
</reference>
<feature type="region of interest" description="Disordered" evidence="7">
    <location>
        <begin position="20"/>
        <end position="51"/>
    </location>
</feature>
<dbReference type="SMART" id="SM00353">
    <property type="entry name" value="HLH"/>
    <property type="match status" value="1"/>
</dbReference>
<evidence type="ECO:0000256" key="5">
    <source>
        <dbReference type="ARBA" id="ARBA00023242"/>
    </source>
</evidence>
<evidence type="ECO:0000313" key="9">
    <source>
        <dbReference type="EMBL" id="QOJ43664.1"/>
    </source>
</evidence>
<dbReference type="PANTHER" id="PTHR31945:SF26">
    <property type="entry name" value="TRANSCRIPTION FACTOR BHLH35"/>
    <property type="match status" value="1"/>
</dbReference>
<keyword evidence="6" id="KW-0175">Coiled coil</keyword>
<evidence type="ECO:0000256" key="2">
    <source>
        <dbReference type="ARBA" id="ARBA00005510"/>
    </source>
</evidence>
<evidence type="ECO:0000256" key="3">
    <source>
        <dbReference type="ARBA" id="ARBA00023015"/>
    </source>
</evidence>
<name>A0A7M3UQG1_9ASPA</name>
<evidence type="ECO:0000256" key="1">
    <source>
        <dbReference type="ARBA" id="ARBA00004123"/>
    </source>
</evidence>
<dbReference type="InterPro" id="IPR051358">
    <property type="entry name" value="TF_AMS/ICE1/BHLH6-like"/>
</dbReference>
<feature type="domain" description="BHLH" evidence="8">
    <location>
        <begin position="38"/>
        <end position="87"/>
    </location>
</feature>